<keyword evidence="1" id="KW-0472">Membrane</keyword>
<dbReference type="GeneID" id="95984555"/>
<organism evidence="2 3">
    <name type="scientific">Vanrija albida</name>
    <dbReference type="NCBI Taxonomy" id="181172"/>
    <lineage>
        <taxon>Eukaryota</taxon>
        <taxon>Fungi</taxon>
        <taxon>Dikarya</taxon>
        <taxon>Basidiomycota</taxon>
        <taxon>Agaricomycotina</taxon>
        <taxon>Tremellomycetes</taxon>
        <taxon>Trichosporonales</taxon>
        <taxon>Trichosporonaceae</taxon>
        <taxon>Vanrija</taxon>
    </lineage>
</organism>
<comment type="caution">
    <text evidence="2">The sequence shown here is derived from an EMBL/GenBank/DDBJ whole genome shotgun (WGS) entry which is preliminary data.</text>
</comment>
<reference evidence="2 3" key="1">
    <citation type="submission" date="2023-08" db="EMBL/GenBank/DDBJ databases">
        <title>Annotated Genome Sequence of Vanrija albida AlHP1.</title>
        <authorList>
            <person name="Herzog R."/>
        </authorList>
    </citation>
    <scope>NUCLEOTIDE SEQUENCE [LARGE SCALE GENOMIC DNA]</scope>
    <source>
        <strain evidence="2 3">AlHP1</strain>
    </source>
</reference>
<evidence type="ECO:0000313" key="3">
    <source>
        <dbReference type="Proteomes" id="UP001565368"/>
    </source>
</evidence>
<dbReference type="EMBL" id="JBBXJM010000003">
    <property type="protein sequence ID" value="KAL1409528.1"/>
    <property type="molecule type" value="Genomic_DNA"/>
</dbReference>
<dbReference type="Proteomes" id="UP001565368">
    <property type="component" value="Unassembled WGS sequence"/>
</dbReference>
<dbReference type="InterPro" id="IPR040201">
    <property type="entry name" value="Mrg3-like"/>
</dbReference>
<evidence type="ECO:0000256" key="1">
    <source>
        <dbReference type="SAM" id="Phobius"/>
    </source>
</evidence>
<name>A0ABR3Q4D8_9TREE</name>
<protein>
    <recommendedName>
        <fullName evidence="4">MalT-like TPR region domain-containing protein</fullName>
    </recommendedName>
</protein>
<accession>A0ABR3Q4D8</accession>
<proteinExistence type="predicted"/>
<keyword evidence="1" id="KW-1133">Transmembrane helix</keyword>
<evidence type="ECO:0000313" key="2">
    <source>
        <dbReference type="EMBL" id="KAL1409528.1"/>
    </source>
</evidence>
<gene>
    <name evidence="2" type="ORF">Q8F55_003512</name>
</gene>
<dbReference type="PANTHER" id="PTHR28142:SF1">
    <property type="entry name" value="MITOCHONDRIAL INNER MEMBRANE I-AAA PROTEASE SUPERCOMPLEX SUBUNIT MGR3-RELATED"/>
    <property type="match status" value="1"/>
</dbReference>
<dbReference type="PANTHER" id="PTHR28142">
    <property type="entry name" value="MITOCHONDRIAL INNER MEMBRANE I-AAA PROTEASE SUPERCOMPLEX SUBUNIT MGR3-RELATED"/>
    <property type="match status" value="1"/>
</dbReference>
<keyword evidence="3" id="KW-1185">Reference proteome</keyword>
<keyword evidence="1" id="KW-0812">Transmembrane</keyword>
<feature type="transmembrane region" description="Helical" evidence="1">
    <location>
        <begin position="18"/>
        <end position="39"/>
    </location>
</feature>
<evidence type="ECO:0008006" key="4">
    <source>
        <dbReference type="Google" id="ProtNLM"/>
    </source>
</evidence>
<dbReference type="RefSeq" id="XP_069209472.1">
    <property type="nucleotide sequence ID" value="XM_069352054.1"/>
</dbReference>
<sequence>MASAAPQSSGGGLRISHLFGGLVVLGMFVTIYGLVEWYYSLQAFPEPIRTPLKKALKAKYQGDHERADGFFREAIAAALSVPPSVLEPNPLIKLSGIYISQAAMLETAGNPLKAYAVLREAFGQFGPAPLAAKPPRVTTWAGSEEEGGHALDGEEVTRAIGLAQKLGQLAARMGGMSSPPPLRRTNEDGTVAWGADASARGAEWDDAAVAFLEPALAAMLRLGLQRQADASGPVVVGRDVKLPHDGSEATDAEDAGRVNKRGLGITMETLAEVYARQGKYDLAGHLLIQAVSTLLPPGAENPPVLDRCQASLLMTSISSHALEPRTEKAVKASRSWSLRALQIIDGAAKDAGWETGSGPADAAAAVCANAKSVAQYNLGMLAEIEKQPADAARHFADALATARDAGFREGKREAGEALRRVRVALGEPANPDPKPRKF</sequence>